<proteinExistence type="predicted"/>
<sequence>MVVRKTIFSPISVQKPTAEAVKMIGPGAAVLTKKG</sequence>
<comment type="caution">
    <text evidence="1">The sequence shown here is derived from an EMBL/GenBank/DDBJ whole genome shotgun (WGS) entry which is preliminary data.</text>
</comment>
<gene>
    <name evidence="1" type="ORF">S01H4_63768</name>
</gene>
<name>X1CBS5_9ZZZZ</name>
<feature type="non-terminal residue" evidence="1">
    <location>
        <position position="35"/>
    </location>
</feature>
<reference evidence="1" key="1">
    <citation type="journal article" date="2014" name="Front. Microbiol.">
        <title>High frequency of phylogenetically diverse reductive dehalogenase-homologous genes in deep subseafloor sedimentary metagenomes.</title>
        <authorList>
            <person name="Kawai M."/>
            <person name="Futagami T."/>
            <person name="Toyoda A."/>
            <person name="Takaki Y."/>
            <person name="Nishi S."/>
            <person name="Hori S."/>
            <person name="Arai W."/>
            <person name="Tsubouchi T."/>
            <person name="Morono Y."/>
            <person name="Uchiyama I."/>
            <person name="Ito T."/>
            <person name="Fujiyama A."/>
            <person name="Inagaki F."/>
            <person name="Takami H."/>
        </authorList>
    </citation>
    <scope>NUCLEOTIDE SEQUENCE</scope>
    <source>
        <strain evidence="1">Expedition CK06-06</strain>
    </source>
</reference>
<dbReference type="EMBL" id="BART01038457">
    <property type="protein sequence ID" value="GAH05666.1"/>
    <property type="molecule type" value="Genomic_DNA"/>
</dbReference>
<evidence type="ECO:0000313" key="1">
    <source>
        <dbReference type="EMBL" id="GAH05666.1"/>
    </source>
</evidence>
<protein>
    <submittedName>
        <fullName evidence="1">Uncharacterized protein</fullName>
    </submittedName>
</protein>
<organism evidence="1">
    <name type="scientific">marine sediment metagenome</name>
    <dbReference type="NCBI Taxonomy" id="412755"/>
    <lineage>
        <taxon>unclassified sequences</taxon>
        <taxon>metagenomes</taxon>
        <taxon>ecological metagenomes</taxon>
    </lineage>
</organism>
<dbReference type="AlphaFoldDB" id="X1CBS5"/>
<accession>X1CBS5</accession>